<proteinExistence type="inferred from homology"/>
<evidence type="ECO:0000256" key="2">
    <source>
        <dbReference type="ARBA" id="ARBA00011738"/>
    </source>
</evidence>
<evidence type="ECO:0000256" key="7">
    <source>
        <dbReference type="ARBA" id="ARBA00023080"/>
    </source>
</evidence>
<dbReference type="GO" id="GO:0005829">
    <property type="term" value="C:cytosol"/>
    <property type="evidence" value="ECO:0007669"/>
    <property type="project" value="TreeGrafter"/>
</dbReference>
<dbReference type="InterPro" id="IPR020922">
    <property type="entry name" value="dITP/XTP_pyrophosphatase"/>
</dbReference>
<dbReference type="InterPro" id="IPR002637">
    <property type="entry name" value="RdgB/HAM1"/>
</dbReference>
<feature type="active site" description="Proton acceptor" evidence="10">
    <location>
        <position position="76"/>
    </location>
</feature>
<keyword evidence="7 10" id="KW-0546">Nucleotide metabolism</keyword>
<dbReference type="NCBIfam" id="TIGR00042">
    <property type="entry name" value="RdgB/HAM1 family non-canonical purine NTP pyrophosphatase"/>
    <property type="match status" value="1"/>
</dbReference>
<comment type="caution">
    <text evidence="10">Lacks conserved residue(s) required for the propagation of feature annotation.</text>
</comment>
<reference evidence="12" key="1">
    <citation type="submission" date="2022-01" db="EMBL/GenBank/DDBJ databases">
        <title>Novel bile acid biosynthetic pathways are enriched in the microbiome of centenarians.</title>
        <authorList>
            <person name="Sato Y."/>
            <person name="Atarashi K."/>
            <person name="Plichta R.D."/>
            <person name="Arai Y."/>
            <person name="Sasajima S."/>
            <person name="Kearney M.S."/>
            <person name="Suda W."/>
            <person name="Takeshita K."/>
            <person name="Sasaki T."/>
            <person name="Okamoto S."/>
            <person name="Skelly N.A."/>
            <person name="Okamura Y."/>
            <person name="Vlamakis H."/>
            <person name="Li Y."/>
            <person name="Tanoue T."/>
            <person name="Takei H."/>
            <person name="Nittono H."/>
            <person name="Narushima S."/>
            <person name="Irie J."/>
            <person name="Itoh H."/>
            <person name="Moriya K."/>
            <person name="Sugiura Y."/>
            <person name="Suematsu M."/>
            <person name="Moritoki N."/>
            <person name="Shibata S."/>
            <person name="Littman R.D."/>
            <person name="Fischbach A.M."/>
            <person name="Uwamino Y."/>
            <person name="Inoue T."/>
            <person name="Honda A."/>
            <person name="Hattori M."/>
            <person name="Murai T."/>
            <person name="Xavier J.R."/>
            <person name="Hirose N."/>
            <person name="Honda K."/>
        </authorList>
    </citation>
    <scope>NUCLEOTIDE SEQUENCE</scope>
    <source>
        <strain evidence="12">CE91-St16</strain>
    </source>
</reference>
<feature type="binding site" evidence="10">
    <location>
        <position position="179"/>
    </location>
    <ligand>
        <name>substrate</name>
    </ligand>
</feature>
<comment type="catalytic activity">
    <reaction evidence="8 10">
        <text>dITP + H2O = dIMP + diphosphate + H(+)</text>
        <dbReference type="Rhea" id="RHEA:28342"/>
        <dbReference type="ChEBI" id="CHEBI:15377"/>
        <dbReference type="ChEBI" id="CHEBI:15378"/>
        <dbReference type="ChEBI" id="CHEBI:33019"/>
        <dbReference type="ChEBI" id="CHEBI:61194"/>
        <dbReference type="ChEBI" id="CHEBI:61382"/>
        <dbReference type="EC" id="3.6.1.66"/>
    </reaction>
</comment>
<accession>A0AA37NSP2</accession>
<dbReference type="SUPFAM" id="SSF52972">
    <property type="entry name" value="ITPase-like"/>
    <property type="match status" value="1"/>
</dbReference>
<dbReference type="AlphaFoldDB" id="A0AA37NSP2"/>
<dbReference type="GO" id="GO:0017111">
    <property type="term" value="F:ribonucleoside triphosphate phosphatase activity"/>
    <property type="evidence" value="ECO:0007669"/>
    <property type="project" value="InterPro"/>
</dbReference>
<feature type="binding site" evidence="10">
    <location>
        <position position="76"/>
    </location>
    <ligand>
        <name>Mg(2+)</name>
        <dbReference type="ChEBI" id="CHEBI:18420"/>
    </ligand>
</feature>
<evidence type="ECO:0000256" key="8">
    <source>
        <dbReference type="ARBA" id="ARBA00051875"/>
    </source>
</evidence>
<feature type="binding site" evidence="10">
    <location>
        <begin position="156"/>
        <end position="159"/>
    </location>
    <ligand>
        <name>substrate</name>
    </ligand>
</feature>
<comment type="caution">
    <text evidence="12">The sequence shown here is derived from an EMBL/GenBank/DDBJ whole genome shotgun (WGS) entry which is preliminary data.</text>
</comment>
<dbReference type="GO" id="GO:0009146">
    <property type="term" value="P:purine nucleoside triphosphate catabolic process"/>
    <property type="evidence" value="ECO:0007669"/>
    <property type="project" value="UniProtKB-UniRule"/>
</dbReference>
<dbReference type="InterPro" id="IPR029001">
    <property type="entry name" value="ITPase-like_fam"/>
</dbReference>
<gene>
    <name evidence="12" type="ORF">CE91St16_32300</name>
</gene>
<dbReference type="CDD" id="cd00515">
    <property type="entry name" value="HAM1"/>
    <property type="match status" value="1"/>
</dbReference>
<evidence type="ECO:0000256" key="1">
    <source>
        <dbReference type="ARBA" id="ARBA00008023"/>
    </source>
</evidence>
<keyword evidence="6 10" id="KW-0460">Magnesium</keyword>
<evidence type="ECO:0000256" key="4">
    <source>
        <dbReference type="ARBA" id="ARBA00022741"/>
    </source>
</evidence>
<comment type="cofactor">
    <cofactor evidence="10">
        <name>Mg(2+)</name>
        <dbReference type="ChEBI" id="CHEBI:18420"/>
    </cofactor>
    <text evidence="10">Binds 1 Mg(2+) ion per subunit.</text>
</comment>
<evidence type="ECO:0000256" key="6">
    <source>
        <dbReference type="ARBA" id="ARBA00022842"/>
    </source>
</evidence>
<evidence type="ECO:0000256" key="9">
    <source>
        <dbReference type="ARBA" id="ARBA00052017"/>
    </source>
</evidence>
<dbReference type="EC" id="3.6.1.66" evidence="10"/>
<dbReference type="GO" id="GO:0036220">
    <property type="term" value="F:ITP diphosphatase activity"/>
    <property type="evidence" value="ECO:0007669"/>
    <property type="project" value="UniProtKB-UniRule"/>
</dbReference>
<evidence type="ECO:0000256" key="11">
    <source>
        <dbReference type="RuleBase" id="RU003781"/>
    </source>
</evidence>
<feature type="binding site" evidence="10">
    <location>
        <begin position="15"/>
        <end position="20"/>
    </location>
    <ligand>
        <name>substrate</name>
    </ligand>
</feature>
<feature type="binding site" evidence="10">
    <location>
        <position position="77"/>
    </location>
    <ligand>
        <name>substrate</name>
    </ligand>
</feature>
<evidence type="ECO:0000256" key="5">
    <source>
        <dbReference type="ARBA" id="ARBA00022801"/>
    </source>
</evidence>
<evidence type="ECO:0000313" key="12">
    <source>
        <dbReference type="EMBL" id="GKI20322.1"/>
    </source>
</evidence>
<dbReference type="PANTHER" id="PTHR11067">
    <property type="entry name" value="INOSINE TRIPHOSPHATE PYROPHOSPHATASE/HAM1 PROTEIN"/>
    <property type="match status" value="1"/>
</dbReference>
<dbReference type="Gene3D" id="3.90.950.10">
    <property type="match status" value="1"/>
</dbReference>
<organism evidence="12 13">
    <name type="scientific">Alistipes finegoldii</name>
    <dbReference type="NCBI Taxonomy" id="214856"/>
    <lineage>
        <taxon>Bacteria</taxon>
        <taxon>Pseudomonadati</taxon>
        <taxon>Bacteroidota</taxon>
        <taxon>Bacteroidia</taxon>
        <taxon>Bacteroidales</taxon>
        <taxon>Rikenellaceae</taxon>
        <taxon>Alistipes</taxon>
    </lineage>
</organism>
<comment type="function">
    <text evidence="10">Pyrophosphatase that catalyzes the hydrolysis of nucleoside triphosphates to their monophosphate derivatives, with a high preference for the non-canonical purine nucleotides XTP (xanthosine triphosphate), dITP (deoxyinosine triphosphate) and ITP. Seems to function as a house-cleaning enzyme that removes non-canonical purine nucleotides from the nucleotide pool, thus preventing their incorporation into DNA/RNA and avoiding chromosomal lesions.</text>
</comment>
<dbReference type="GO" id="GO:0046872">
    <property type="term" value="F:metal ion binding"/>
    <property type="evidence" value="ECO:0007669"/>
    <property type="project" value="UniProtKB-KW"/>
</dbReference>
<evidence type="ECO:0000313" key="13">
    <source>
        <dbReference type="Proteomes" id="UP001055105"/>
    </source>
</evidence>
<comment type="similarity">
    <text evidence="1 10 11">Belongs to the HAM1 NTPase family.</text>
</comment>
<keyword evidence="5 10" id="KW-0378">Hydrolase</keyword>
<evidence type="ECO:0000256" key="3">
    <source>
        <dbReference type="ARBA" id="ARBA00022723"/>
    </source>
</evidence>
<keyword evidence="4 10" id="KW-0547">Nucleotide-binding</keyword>
<dbReference type="FunFam" id="3.90.950.10:FF:000001">
    <property type="entry name" value="dITP/XTP pyrophosphatase"/>
    <property type="match status" value="1"/>
</dbReference>
<dbReference type="Proteomes" id="UP001055105">
    <property type="component" value="Unassembled WGS sequence"/>
</dbReference>
<dbReference type="GO" id="GO:0035870">
    <property type="term" value="F:dITP diphosphatase activity"/>
    <property type="evidence" value="ECO:0007669"/>
    <property type="project" value="UniProtKB-UniRule"/>
</dbReference>
<comment type="catalytic activity">
    <reaction evidence="9 10">
        <text>XTP + H2O = XMP + diphosphate + H(+)</text>
        <dbReference type="Rhea" id="RHEA:28610"/>
        <dbReference type="ChEBI" id="CHEBI:15377"/>
        <dbReference type="ChEBI" id="CHEBI:15378"/>
        <dbReference type="ChEBI" id="CHEBI:33019"/>
        <dbReference type="ChEBI" id="CHEBI:57464"/>
        <dbReference type="ChEBI" id="CHEBI:61314"/>
        <dbReference type="EC" id="3.6.1.66"/>
    </reaction>
</comment>
<dbReference type="EMBL" id="BQOL01000002">
    <property type="protein sequence ID" value="GKI20322.1"/>
    <property type="molecule type" value="Genomic_DNA"/>
</dbReference>
<dbReference type="GO" id="GO:0036222">
    <property type="term" value="F:XTP diphosphatase activity"/>
    <property type="evidence" value="ECO:0007669"/>
    <property type="project" value="UniProtKB-UniRule"/>
</dbReference>
<dbReference type="Pfam" id="PF01725">
    <property type="entry name" value="Ham1p_like"/>
    <property type="match status" value="1"/>
</dbReference>
<comment type="subunit">
    <text evidence="2 10">Homodimer.</text>
</comment>
<feature type="binding site" evidence="10">
    <location>
        <begin position="184"/>
        <end position="185"/>
    </location>
    <ligand>
        <name>substrate</name>
    </ligand>
</feature>
<evidence type="ECO:0000256" key="10">
    <source>
        <dbReference type="HAMAP-Rule" id="MF_01405"/>
    </source>
</evidence>
<comment type="catalytic activity">
    <reaction evidence="10">
        <text>ITP + H2O = IMP + diphosphate + H(+)</text>
        <dbReference type="Rhea" id="RHEA:29399"/>
        <dbReference type="ChEBI" id="CHEBI:15377"/>
        <dbReference type="ChEBI" id="CHEBI:15378"/>
        <dbReference type="ChEBI" id="CHEBI:33019"/>
        <dbReference type="ChEBI" id="CHEBI:58053"/>
        <dbReference type="ChEBI" id="CHEBI:61402"/>
        <dbReference type="EC" id="3.6.1.66"/>
    </reaction>
</comment>
<sequence length="201" mass="22114">MSQSETDAVNILFATNNAHKLMEVQAVLGPGFRLVTPRECGVTEEIPEEQQTLEGNASQKAHYLNDRTGLDCFADDTGLEVKALGGAPGVHSARYATDGHDFAANNRLLLKNLEGATDRRAQFRTVISLILNGEEHLFEGVVEGRIIDREEGHEGFGYDPLFIPDGYDKTFAQMSTEEKNEVSHRARAVRKLAAYLHSAGK</sequence>
<dbReference type="PANTHER" id="PTHR11067:SF9">
    <property type="entry name" value="INOSINE TRIPHOSPHATE PYROPHOSPHATASE"/>
    <property type="match status" value="1"/>
</dbReference>
<protein>
    <recommendedName>
        <fullName evidence="10">dITP/XTP pyrophosphatase</fullName>
        <ecNumber evidence="10">3.6.1.66</ecNumber>
    </recommendedName>
    <alternativeName>
        <fullName evidence="10">Non-canonical purine NTP pyrophosphatase</fullName>
    </alternativeName>
    <alternativeName>
        <fullName evidence="10">Non-standard purine NTP pyrophosphatase</fullName>
    </alternativeName>
    <alternativeName>
        <fullName evidence="10">Nucleoside-triphosphate diphosphatase</fullName>
    </alternativeName>
    <alternativeName>
        <fullName evidence="10">Nucleoside-triphosphate pyrophosphatase</fullName>
        <shortName evidence="10">NTPase</shortName>
    </alternativeName>
</protein>
<dbReference type="GO" id="GO:0009117">
    <property type="term" value="P:nucleotide metabolic process"/>
    <property type="evidence" value="ECO:0007669"/>
    <property type="project" value="UniProtKB-KW"/>
</dbReference>
<dbReference type="GO" id="GO:0000166">
    <property type="term" value="F:nucleotide binding"/>
    <property type="evidence" value="ECO:0007669"/>
    <property type="project" value="UniProtKB-KW"/>
</dbReference>
<dbReference type="HAMAP" id="MF_01405">
    <property type="entry name" value="Non_canon_purine_NTPase"/>
    <property type="match status" value="1"/>
</dbReference>
<keyword evidence="3 10" id="KW-0479">Metal-binding</keyword>
<name>A0AA37NSP2_9BACT</name>